<proteinExistence type="inferred from homology"/>
<evidence type="ECO:0000256" key="1">
    <source>
        <dbReference type="ARBA" id="ARBA00006817"/>
    </source>
</evidence>
<dbReference type="Proteomes" id="UP000199495">
    <property type="component" value="Unassembled WGS sequence"/>
</dbReference>
<dbReference type="Gene3D" id="3.30.530.20">
    <property type="match status" value="1"/>
</dbReference>
<keyword evidence="4" id="KW-1185">Reference proteome</keyword>
<gene>
    <name evidence="3" type="ORF">SAMN04487974_1298</name>
</gene>
<evidence type="ECO:0000313" key="4">
    <source>
        <dbReference type="Proteomes" id="UP000199495"/>
    </source>
</evidence>
<dbReference type="EMBL" id="FNCS01000029">
    <property type="protein sequence ID" value="SDH19289.1"/>
    <property type="molecule type" value="Genomic_DNA"/>
</dbReference>
<dbReference type="SUPFAM" id="SSF55961">
    <property type="entry name" value="Bet v1-like"/>
    <property type="match status" value="1"/>
</dbReference>
<sequence>MKITTEALIDSPIETVWRAFNDPADIVQWDASDDWRTTWASNDLQVGGLLKLRIEPRHDGTSFDFAATYTRLEPMRVIEWRTDDDRHVRVEFAETEAGVVVHQTFDAEPTPSVDEQRQDWQGVLDNFARHVTAIAG</sequence>
<reference evidence="3 4" key="1">
    <citation type="submission" date="2016-10" db="EMBL/GenBank/DDBJ databases">
        <authorList>
            <person name="de Groot N.N."/>
        </authorList>
    </citation>
    <scope>NUCLEOTIDE SEQUENCE [LARGE SCALE GENOMIC DNA]</scope>
    <source>
        <strain evidence="3 4">CGMCC 1.10267</strain>
    </source>
</reference>
<dbReference type="AlphaFoldDB" id="A0A1G8AEG1"/>
<dbReference type="InterPro" id="IPR013538">
    <property type="entry name" value="ASHA1/2-like_C"/>
</dbReference>
<evidence type="ECO:0000259" key="2">
    <source>
        <dbReference type="Pfam" id="PF08327"/>
    </source>
</evidence>
<dbReference type="InterPro" id="IPR023393">
    <property type="entry name" value="START-like_dom_sf"/>
</dbReference>
<dbReference type="OrthoDB" id="9805228at2"/>
<accession>A0A1G8AEG1</accession>
<protein>
    <submittedName>
        <fullName evidence="3">Uncharacterized conserved protein YndB, AHSA1/START domain</fullName>
    </submittedName>
</protein>
<dbReference type="Pfam" id="PF08327">
    <property type="entry name" value="AHSA1"/>
    <property type="match status" value="1"/>
</dbReference>
<evidence type="ECO:0000313" key="3">
    <source>
        <dbReference type="EMBL" id="SDH19289.1"/>
    </source>
</evidence>
<organism evidence="3 4">
    <name type="scientific">Pelagibacterium luteolum</name>
    <dbReference type="NCBI Taxonomy" id="440168"/>
    <lineage>
        <taxon>Bacteria</taxon>
        <taxon>Pseudomonadati</taxon>
        <taxon>Pseudomonadota</taxon>
        <taxon>Alphaproteobacteria</taxon>
        <taxon>Hyphomicrobiales</taxon>
        <taxon>Devosiaceae</taxon>
        <taxon>Pelagibacterium</taxon>
    </lineage>
</organism>
<comment type="similarity">
    <text evidence="1">Belongs to the AHA1 family.</text>
</comment>
<dbReference type="RefSeq" id="WP_088439578.1">
    <property type="nucleotide sequence ID" value="NZ_FNCS01000029.1"/>
</dbReference>
<feature type="domain" description="Activator of Hsp90 ATPase homologue 1/2-like C-terminal" evidence="2">
    <location>
        <begin position="11"/>
        <end position="131"/>
    </location>
</feature>
<dbReference type="STRING" id="440168.SAMN04487974_1298"/>
<name>A0A1G8AEG1_9HYPH</name>